<dbReference type="SUPFAM" id="SSF47203">
    <property type="entry name" value="Acyl-CoA dehydrogenase C-terminal domain-like"/>
    <property type="match status" value="1"/>
</dbReference>
<dbReference type="GO" id="GO:0005737">
    <property type="term" value="C:cytoplasm"/>
    <property type="evidence" value="ECO:0007669"/>
    <property type="project" value="TreeGrafter"/>
</dbReference>
<dbReference type="GO" id="GO:0050660">
    <property type="term" value="F:flavin adenine dinucleotide binding"/>
    <property type="evidence" value="ECO:0007669"/>
    <property type="project" value="InterPro"/>
</dbReference>
<evidence type="ECO:0000259" key="9">
    <source>
        <dbReference type="Pfam" id="PF02771"/>
    </source>
</evidence>
<dbReference type="PANTHER" id="PTHR48083:SF28">
    <property type="entry name" value="ACYL-COA DEHYDROGENASE FAMILY PROTEIN (AFU_ORTHOLOGUE AFUA_6G10880)-RELATED"/>
    <property type="match status" value="1"/>
</dbReference>
<dbReference type="Proteomes" id="UP001194746">
    <property type="component" value="Unassembled WGS sequence"/>
</dbReference>
<keyword evidence="11" id="KW-1185">Reference proteome</keyword>
<sequence>MASNPFGNPNPWSEPAWYNALASPYYTDSHLALRDFVRKYVQQYIEPYAEEWEKEGRVPPEEIIRFARSGLAFQDIPPQYRPGLSLPCNIPDEEWDIFHSLILHYEMGEVCSGVKSAIGGASIIGAPPIIHYGTEQQKSQWLPGIFTGETSFCLGATEPTGGSDLANLKTTAEKTPDGRFYIVNGHKKWITGSMTSTHMTTAVRTGGPGAAGVSVIVIPLDSEGVSIRKIHNSGCNASNAAWVTLSDVKVPRSNLIGVENQGFKCLMKNFNHERLVIAVIMNKSARVCLADALQYAHDRHTFNQPLIANQVIRAKFSTMARYIESHWAWIEQLAYHIKVTGQDADLASRLALAKVHGGRIVEMANREAQQVFGGAGYQRGGVGGRVEQISRDLRMMIVGGGSEEIIGDLAMRQELAASRKRGSHL</sequence>
<accession>A0AAD4CHD1</accession>
<dbReference type="InterPro" id="IPR037069">
    <property type="entry name" value="AcylCoA_DH/ox_N_sf"/>
</dbReference>
<dbReference type="InterPro" id="IPR046373">
    <property type="entry name" value="Acyl-CoA_Oxase/DH_mid-dom_sf"/>
</dbReference>
<dbReference type="EMBL" id="VCAU01000078">
    <property type="protein sequence ID" value="KAF9886357.1"/>
    <property type="molecule type" value="Genomic_DNA"/>
</dbReference>
<evidence type="ECO:0000256" key="2">
    <source>
        <dbReference type="ARBA" id="ARBA00009347"/>
    </source>
</evidence>
<dbReference type="GO" id="GO:0033539">
    <property type="term" value="P:fatty acid beta-oxidation using acyl-CoA dehydrogenase"/>
    <property type="evidence" value="ECO:0007669"/>
    <property type="project" value="TreeGrafter"/>
</dbReference>
<protein>
    <recommendedName>
        <fullName evidence="12">Acyl-CoA dehydrogenase</fullName>
    </recommendedName>
</protein>
<dbReference type="GO" id="GO:0003995">
    <property type="term" value="F:acyl-CoA dehydrogenase activity"/>
    <property type="evidence" value="ECO:0007669"/>
    <property type="project" value="TreeGrafter"/>
</dbReference>
<dbReference type="Gene3D" id="1.20.140.10">
    <property type="entry name" value="Butyryl-CoA Dehydrogenase, subunit A, domain 3"/>
    <property type="match status" value="1"/>
</dbReference>
<dbReference type="Gene3D" id="2.40.110.10">
    <property type="entry name" value="Butyryl-CoA Dehydrogenase, subunit A, domain 2"/>
    <property type="match status" value="1"/>
</dbReference>
<dbReference type="Pfam" id="PF00441">
    <property type="entry name" value="Acyl-CoA_dh_1"/>
    <property type="match status" value="1"/>
</dbReference>
<dbReference type="InterPro" id="IPR050741">
    <property type="entry name" value="Acyl-CoA_dehydrogenase"/>
</dbReference>
<evidence type="ECO:0000256" key="6">
    <source>
        <dbReference type="RuleBase" id="RU362125"/>
    </source>
</evidence>
<evidence type="ECO:0000256" key="3">
    <source>
        <dbReference type="ARBA" id="ARBA00022630"/>
    </source>
</evidence>
<feature type="domain" description="Acyl-CoA dehydrogenase/oxidase N-terminal" evidence="9">
    <location>
        <begin position="27"/>
        <end position="149"/>
    </location>
</feature>
<evidence type="ECO:0000259" key="8">
    <source>
        <dbReference type="Pfam" id="PF02770"/>
    </source>
</evidence>
<gene>
    <name evidence="10" type="ORF">FE257_011502</name>
</gene>
<dbReference type="InterPro" id="IPR006091">
    <property type="entry name" value="Acyl-CoA_Oxase/DH_mid-dom"/>
</dbReference>
<dbReference type="SUPFAM" id="SSF56645">
    <property type="entry name" value="Acyl-CoA dehydrogenase NM domain-like"/>
    <property type="match status" value="1"/>
</dbReference>
<dbReference type="InterPro" id="IPR009100">
    <property type="entry name" value="AcylCoA_DH/oxidase_NM_dom_sf"/>
</dbReference>
<organism evidence="10 11">
    <name type="scientific">Aspergillus nanangensis</name>
    <dbReference type="NCBI Taxonomy" id="2582783"/>
    <lineage>
        <taxon>Eukaryota</taxon>
        <taxon>Fungi</taxon>
        <taxon>Dikarya</taxon>
        <taxon>Ascomycota</taxon>
        <taxon>Pezizomycotina</taxon>
        <taxon>Eurotiomycetes</taxon>
        <taxon>Eurotiomycetidae</taxon>
        <taxon>Eurotiales</taxon>
        <taxon>Aspergillaceae</taxon>
        <taxon>Aspergillus</taxon>
        <taxon>Aspergillus subgen. Circumdati</taxon>
    </lineage>
</organism>
<comment type="similarity">
    <text evidence="2 6">Belongs to the acyl-CoA dehydrogenase family.</text>
</comment>
<reference evidence="10" key="2">
    <citation type="submission" date="2020-02" db="EMBL/GenBank/DDBJ databases">
        <authorList>
            <person name="Gilchrist C.L.M."/>
            <person name="Chooi Y.-H."/>
        </authorList>
    </citation>
    <scope>NUCLEOTIDE SEQUENCE</scope>
    <source>
        <strain evidence="10">MST-FP2251</strain>
    </source>
</reference>
<feature type="domain" description="Acyl-CoA dehydrogenase/oxidase C-terminal" evidence="7">
    <location>
        <begin position="260"/>
        <end position="412"/>
    </location>
</feature>
<dbReference type="InterPro" id="IPR009075">
    <property type="entry name" value="AcylCo_DH/oxidase_C"/>
</dbReference>
<dbReference type="Gene3D" id="1.10.540.10">
    <property type="entry name" value="Acyl-CoA dehydrogenase/oxidase, N-terminal domain"/>
    <property type="match status" value="1"/>
</dbReference>
<keyword evidence="5 6" id="KW-0560">Oxidoreductase</keyword>
<proteinExistence type="inferred from homology"/>
<keyword evidence="4 6" id="KW-0274">FAD</keyword>
<name>A0AAD4CHD1_ASPNN</name>
<feature type="domain" description="Acyl-CoA oxidase/dehydrogenase middle" evidence="8">
    <location>
        <begin position="153"/>
        <end position="248"/>
    </location>
</feature>
<evidence type="ECO:0000313" key="11">
    <source>
        <dbReference type="Proteomes" id="UP001194746"/>
    </source>
</evidence>
<dbReference type="Pfam" id="PF02771">
    <property type="entry name" value="Acyl-CoA_dh_N"/>
    <property type="match status" value="1"/>
</dbReference>
<dbReference type="PANTHER" id="PTHR48083">
    <property type="entry name" value="MEDIUM-CHAIN SPECIFIC ACYL-COA DEHYDROGENASE, MITOCHONDRIAL-RELATED"/>
    <property type="match status" value="1"/>
</dbReference>
<dbReference type="Pfam" id="PF02770">
    <property type="entry name" value="Acyl-CoA_dh_M"/>
    <property type="match status" value="1"/>
</dbReference>
<dbReference type="InterPro" id="IPR013786">
    <property type="entry name" value="AcylCoA_DH/ox_N"/>
</dbReference>
<dbReference type="AlphaFoldDB" id="A0AAD4CHD1"/>
<evidence type="ECO:0008006" key="12">
    <source>
        <dbReference type="Google" id="ProtNLM"/>
    </source>
</evidence>
<comment type="cofactor">
    <cofactor evidence="1 6">
        <name>FAD</name>
        <dbReference type="ChEBI" id="CHEBI:57692"/>
    </cofactor>
</comment>
<evidence type="ECO:0000259" key="7">
    <source>
        <dbReference type="Pfam" id="PF00441"/>
    </source>
</evidence>
<comment type="caution">
    <text evidence="10">The sequence shown here is derived from an EMBL/GenBank/DDBJ whole genome shotgun (WGS) entry which is preliminary data.</text>
</comment>
<dbReference type="InterPro" id="IPR036250">
    <property type="entry name" value="AcylCo_DH-like_C"/>
</dbReference>
<evidence type="ECO:0000256" key="1">
    <source>
        <dbReference type="ARBA" id="ARBA00001974"/>
    </source>
</evidence>
<keyword evidence="3 6" id="KW-0285">Flavoprotein</keyword>
<evidence type="ECO:0000256" key="4">
    <source>
        <dbReference type="ARBA" id="ARBA00022827"/>
    </source>
</evidence>
<evidence type="ECO:0000256" key="5">
    <source>
        <dbReference type="ARBA" id="ARBA00023002"/>
    </source>
</evidence>
<reference evidence="10" key="1">
    <citation type="journal article" date="2019" name="Beilstein J. Org. Chem.">
        <title>Nanangenines: drimane sesquiterpenoids as the dominant metabolite cohort of a novel Australian fungus, Aspergillus nanangensis.</title>
        <authorList>
            <person name="Lacey H.J."/>
            <person name="Gilchrist C.L.M."/>
            <person name="Crombie A."/>
            <person name="Kalaitzis J.A."/>
            <person name="Vuong D."/>
            <person name="Rutledge P.J."/>
            <person name="Turner P."/>
            <person name="Pitt J.I."/>
            <person name="Lacey E."/>
            <person name="Chooi Y.H."/>
            <person name="Piggott A.M."/>
        </authorList>
    </citation>
    <scope>NUCLEOTIDE SEQUENCE</scope>
    <source>
        <strain evidence="10">MST-FP2251</strain>
    </source>
</reference>
<evidence type="ECO:0000313" key="10">
    <source>
        <dbReference type="EMBL" id="KAF9886357.1"/>
    </source>
</evidence>